<evidence type="ECO:0000313" key="13">
    <source>
        <dbReference type="EMBL" id="EGF10959.1"/>
    </source>
</evidence>
<keyword evidence="14" id="KW-1185">Reference proteome</keyword>
<evidence type="ECO:0000313" key="14">
    <source>
        <dbReference type="Proteomes" id="UP000004105"/>
    </source>
</evidence>
<dbReference type="GO" id="GO:0019288">
    <property type="term" value="P:isopentenyl diphosphate biosynthetic process, methylerythritol 4-phosphate pathway"/>
    <property type="evidence" value="ECO:0007669"/>
    <property type="project" value="UniProtKB-UniRule"/>
</dbReference>
<evidence type="ECO:0000256" key="6">
    <source>
        <dbReference type="ARBA" id="ARBA00022777"/>
    </source>
</evidence>
<reference evidence="13 14" key="1">
    <citation type="submission" date="2011-02" db="EMBL/GenBank/DDBJ databases">
        <authorList>
            <person name="Muzny D."/>
            <person name="Qin X."/>
            <person name="Deng J."/>
            <person name="Jiang H."/>
            <person name="Liu Y."/>
            <person name="Qu J."/>
            <person name="Song X.-Z."/>
            <person name="Zhang L."/>
            <person name="Thornton R."/>
            <person name="Coyle M."/>
            <person name="Francisco L."/>
            <person name="Jackson L."/>
            <person name="Javaid M."/>
            <person name="Korchina V."/>
            <person name="Kovar C."/>
            <person name="Mata R."/>
            <person name="Mathew T."/>
            <person name="Ngo R."/>
            <person name="Nguyen L."/>
            <person name="Nguyen N."/>
            <person name="Okwuonu G."/>
            <person name="Ongeri F."/>
            <person name="Pham C."/>
            <person name="Simmons D."/>
            <person name="Wilczek-Boney K."/>
            <person name="Hale W."/>
            <person name="Jakkamsetti A."/>
            <person name="Pham P."/>
            <person name="Ruth R."/>
            <person name="San Lucas F."/>
            <person name="Warren J."/>
            <person name="Zhang J."/>
            <person name="Zhao Z."/>
            <person name="Zhou C."/>
            <person name="Zhu D."/>
            <person name="Lee S."/>
            <person name="Bess C."/>
            <person name="Blankenburg K."/>
            <person name="Forbes L."/>
            <person name="Fu Q."/>
            <person name="Gubbala S."/>
            <person name="Hirani K."/>
            <person name="Jayaseelan J.C."/>
            <person name="Lara F."/>
            <person name="Munidasa M."/>
            <person name="Palculict T."/>
            <person name="Patil S."/>
            <person name="Pu L.-L."/>
            <person name="Saada N."/>
            <person name="Tang L."/>
            <person name="Weissenberger G."/>
            <person name="Zhu Y."/>
            <person name="Hemphill L."/>
            <person name="Shang Y."/>
            <person name="Youmans B."/>
            <person name="Ayvaz T."/>
            <person name="Ross M."/>
            <person name="Santibanez J."/>
            <person name="Aqrawi P."/>
            <person name="Gross S."/>
            <person name="Joshi V."/>
            <person name="Fowler G."/>
            <person name="Nazareth L."/>
            <person name="Reid J."/>
            <person name="Worley K."/>
            <person name="Petrosino J."/>
            <person name="Highlander S."/>
            <person name="Gibbs R."/>
        </authorList>
    </citation>
    <scope>NUCLEOTIDE SEQUENCE [LARGE SCALE GENOMIC DNA]</scope>
    <source>
        <strain evidence="13 14">ATCC BAA-1200</strain>
    </source>
</reference>
<protein>
    <recommendedName>
        <fullName evidence="3 10">4-diphosphocytidyl-2-C-methyl-D-erythritol kinase</fullName>
        <shortName evidence="10">CMK</shortName>
        <ecNumber evidence="2 10">2.7.1.148</ecNumber>
    </recommendedName>
    <alternativeName>
        <fullName evidence="9 10">4-(cytidine-5'-diphospho)-2-C-methyl-D-erythritol kinase</fullName>
    </alternativeName>
</protein>
<keyword evidence="6 10" id="KW-0418">Kinase</keyword>
<accession>F2BCH5</accession>
<feature type="domain" description="GHMP kinase C-terminal" evidence="12">
    <location>
        <begin position="206"/>
        <end position="263"/>
    </location>
</feature>
<dbReference type="Pfam" id="PF00288">
    <property type="entry name" value="GHMP_kinases_N"/>
    <property type="match status" value="1"/>
</dbReference>
<dbReference type="PANTHER" id="PTHR43527:SF2">
    <property type="entry name" value="4-DIPHOSPHOCYTIDYL-2-C-METHYL-D-ERYTHRITOL KINASE, CHLOROPLASTIC"/>
    <property type="match status" value="1"/>
</dbReference>
<dbReference type="EMBL" id="AFAY01000029">
    <property type="protein sequence ID" value="EGF10959.1"/>
    <property type="molecule type" value="Genomic_DNA"/>
</dbReference>
<keyword evidence="7 10" id="KW-0067">ATP-binding</keyword>
<organism evidence="13 14">
    <name type="scientific">Neisseria bacilliformis ATCC BAA-1200</name>
    <dbReference type="NCBI Taxonomy" id="888742"/>
    <lineage>
        <taxon>Bacteria</taxon>
        <taxon>Pseudomonadati</taxon>
        <taxon>Pseudomonadota</taxon>
        <taxon>Betaproteobacteria</taxon>
        <taxon>Neisseriales</taxon>
        <taxon>Neisseriaceae</taxon>
        <taxon>Neisseria</taxon>
    </lineage>
</organism>
<feature type="active site" evidence="10">
    <location>
        <position position="16"/>
    </location>
</feature>
<dbReference type="PIRSF" id="PIRSF010376">
    <property type="entry name" value="IspE"/>
    <property type="match status" value="1"/>
</dbReference>
<evidence type="ECO:0000256" key="1">
    <source>
        <dbReference type="ARBA" id="ARBA00009684"/>
    </source>
</evidence>
<dbReference type="SUPFAM" id="SSF54211">
    <property type="entry name" value="Ribosomal protein S5 domain 2-like"/>
    <property type="match status" value="1"/>
</dbReference>
<dbReference type="InterPro" id="IPR004424">
    <property type="entry name" value="IspE"/>
</dbReference>
<dbReference type="PANTHER" id="PTHR43527">
    <property type="entry name" value="4-DIPHOSPHOCYTIDYL-2-C-METHYL-D-ERYTHRITOL KINASE, CHLOROPLASTIC"/>
    <property type="match status" value="1"/>
</dbReference>
<keyword evidence="5 10" id="KW-0547">Nucleotide-binding</keyword>
<proteinExistence type="inferred from homology"/>
<evidence type="ECO:0000256" key="8">
    <source>
        <dbReference type="ARBA" id="ARBA00023229"/>
    </source>
</evidence>
<evidence type="ECO:0000259" key="12">
    <source>
        <dbReference type="Pfam" id="PF08544"/>
    </source>
</evidence>
<evidence type="ECO:0000259" key="11">
    <source>
        <dbReference type="Pfam" id="PF00288"/>
    </source>
</evidence>
<comment type="caution">
    <text evidence="13">The sequence shown here is derived from an EMBL/GenBank/DDBJ whole genome shotgun (WGS) entry which is preliminary data.</text>
</comment>
<evidence type="ECO:0000256" key="4">
    <source>
        <dbReference type="ARBA" id="ARBA00022679"/>
    </source>
</evidence>
<dbReference type="Proteomes" id="UP000004105">
    <property type="component" value="Unassembled WGS sequence"/>
</dbReference>
<dbReference type="InterPro" id="IPR013750">
    <property type="entry name" value="GHMP_kinase_C_dom"/>
</dbReference>
<dbReference type="HAMAP" id="MF_00061">
    <property type="entry name" value="IspE"/>
    <property type="match status" value="1"/>
</dbReference>
<dbReference type="EC" id="2.7.1.148" evidence="2 10"/>
<feature type="active site" evidence="10">
    <location>
        <position position="141"/>
    </location>
</feature>
<comment type="pathway">
    <text evidence="10">Isoprenoid biosynthesis; isopentenyl diphosphate biosynthesis via DXP pathway; isopentenyl diphosphate from 1-deoxy-D-xylulose 5-phosphate: step 3/6.</text>
</comment>
<gene>
    <name evidence="10 13" type="primary">ispE</name>
    <name evidence="13" type="ORF">HMPREF9123_1430</name>
</gene>
<dbReference type="GO" id="GO:0005524">
    <property type="term" value="F:ATP binding"/>
    <property type="evidence" value="ECO:0007669"/>
    <property type="project" value="UniProtKB-UniRule"/>
</dbReference>
<dbReference type="GO" id="GO:0016114">
    <property type="term" value="P:terpenoid biosynthetic process"/>
    <property type="evidence" value="ECO:0007669"/>
    <property type="project" value="UniProtKB-UniRule"/>
</dbReference>
<sequence>MNAASAAEQAFPAPAKLNLDLRITGRRADGYHELESIFCLIDWQDTVFLTPRSDGLIVLENPTDGLLPEQDLAYRAAVAMQPYGKAGQGVTIRLDKRIPSGGGLGGGSSDAATVMLALNRLWQCGLTRARLISIGAKLGADVPFFLFGRNAFARGIGEKLAAIDVPQQWYVVVKPPVCVSTAAIFSHPNLTRNSAPAIMPTFQNLQPFRNDMQAVVLAEYEAVAEAYETLNAFGEAKMTGSGSCIFLTFANEEAAQAAYEKISVTYPSAKLAAGLERHPLFDYAD</sequence>
<dbReference type="STRING" id="267212.GCA_001063965_00305"/>
<comment type="function">
    <text evidence="10">Catalyzes the phosphorylation of the position 2 hydroxy group of 4-diphosphocytidyl-2C-methyl-D-erythritol.</text>
</comment>
<dbReference type="InterPro" id="IPR006204">
    <property type="entry name" value="GHMP_kinase_N_dom"/>
</dbReference>
<dbReference type="Gene3D" id="3.30.70.890">
    <property type="entry name" value="GHMP kinase, C-terminal domain"/>
    <property type="match status" value="1"/>
</dbReference>
<feature type="binding site" evidence="10">
    <location>
        <begin position="99"/>
        <end position="109"/>
    </location>
    <ligand>
        <name>ATP</name>
        <dbReference type="ChEBI" id="CHEBI:30616"/>
    </ligand>
</feature>
<evidence type="ECO:0000256" key="5">
    <source>
        <dbReference type="ARBA" id="ARBA00022741"/>
    </source>
</evidence>
<keyword evidence="8 10" id="KW-0414">Isoprene biosynthesis</keyword>
<dbReference type="OrthoDB" id="9809438at2"/>
<evidence type="ECO:0000256" key="9">
    <source>
        <dbReference type="ARBA" id="ARBA00032554"/>
    </source>
</evidence>
<dbReference type="Gene3D" id="3.30.230.10">
    <property type="match status" value="1"/>
</dbReference>
<evidence type="ECO:0000256" key="2">
    <source>
        <dbReference type="ARBA" id="ARBA00012052"/>
    </source>
</evidence>
<dbReference type="HOGENOM" id="CLU_053057_3_0_4"/>
<comment type="catalytic activity">
    <reaction evidence="10">
        <text>4-CDP-2-C-methyl-D-erythritol + ATP = 4-CDP-2-C-methyl-D-erythritol 2-phosphate + ADP + H(+)</text>
        <dbReference type="Rhea" id="RHEA:18437"/>
        <dbReference type="ChEBI" id="CHEBI:15378"/>
        <dbReference type="ChEBI" id="CHEBI:30616"/>
        <dbReference type="ChEBI" id="CHEBI:57823"/>
        <dbReference type="ChEBI" id="CHEBI:57919"/>
        <dbReference type="ChEBI" id="CHEBI:456216"/>
        <dbReference type="EC" id="2.7.1.148"/>
    </reaction>
</comment>
<dbReference type="AlphaFoldDB" id="F2BCH5"/>
<dbReference type="SUPFAM" id="SSF55060">
    <property type="entry name" value="GHMP Kinase, C-terminal domain"/>
    <property type="match status" value="1"/>
</dbReference>
<evidence type="ECO:0000256" key="7">
    <source>
        <dbReference type="ARBA" id="ARBA00022840"/>
    </source>
</evidence>
<dbReference type="Pfam" id="PF08544">
    <property type="entry name" value="GHMP_kinases_C"/>
    <property type="match status" value="1"/>
</dbReference>
<dbReference type="RefSeq" id="WP_007342439.1">
    <property type="nucleotide sequence ID" value="NZ_GL878494.1"/>
</dbReference>
<feature type="domain" description="GHMP kinase N-terminal" evidence="11">
    <location>
        <begin position="72"/>
        <end position="149"/>
    </location>
</feature>
<dbReference type="UniPathway" id="UPA00056">
    <property type="reaction ID" value="UER00094"/>
</dbReference>
<name>F2BCH5_9NEIS</name>
<dbReference type="NCBIfam" id="TIGR00154">
    <property type="entry name" value="ispE"/>
    <property type="match status" value="1"/>
</dbReference>
<evidence type="ECO:0000256" key="10">
    <source>
        <dbReference type="HAMAP-Rule" id="MF_00061"/>
    </source>
</evidence>
<keyword evidence="4 10" id="KW-0808">Transferase</keyword>
<dbReference type="InterPro" id="IPR020568">
    <property type="entry name" value="Ribosomal_Su5_D2-typ_SF"/>
</dbReference>
<dbReference type="InterPro" id="IPR014721">
    <property type="entry name" value="Ribsml_uS5_D2-typ_fold_subgr"/>
</dbReference>
<dbReference type="GO" id="GO:0050515">
    <property type="term" value="F:4-(cytidine 5'-diphospho)-2-C-methyl-D-erythritol kinase activity"/>
    <property type="evidence" value="ECO:0007669"/>
    <property type="project" value="UniProtKB-UniRule"/>
</dbReference>
<comment type="similarity">
    <text evidence="1 10">Belongs to the GHMP kinase family. IspE subfamily.</text>
</comment>
<evidence type="ECO:0000256" key="3">
    <source>
        <dbReference type="ARBA" id="ARBA00017473"/>
    </source>
</evidence>
<dbReference type="InterPro" id="IPR036554">
    <property type="entry name" value="GHMP_kinase_C_sf"/>
</dbReference>